<evidence type="ECO:0000256" key="2">
    <source>
        <dbReference type="SAM" id="MobiDB-lite"/>
    </source>
</evidence>
<dbReference type="InterPro" id="IPR014756">
    <property type="entry name" value="Ig_E-set"/>
</dbReference>
<feature type="signal peptide" evidence="3">
    <location>
        <begin position="1"/>
        <end position="23"/>
    </location>
</feature>
<dbReference type="Pfam" id="PF01822">
    <property type="entry name" value="WSC"/>
    <property type="match status" value="4"/>
</dbReference>
<dbReference type="InterPro" id="IPR037293">
    <property type="entry name" value="Gal_Oxidase_central_sf"/>
</dbReference>
<name>A0A1L7WLT3_9HELO</name>
<dbReference type="InterPro" id="IPR015202">
    <property type="entry name" value="GO-like_E_set"/>
</dbReference>
<feature type="domain" description="WSC" evidence="4">
    <location>
        <begin position="39"/>
        <end position="137"/>
    </location>
</feature>
<dbReference type="EMBL" id="FJOG01000004">
    <property type="protein sequence ID" value="CZR53720.1"/>
    <property type="molecule type" value="Genomic_DNA"/>
</dbReference>
<evidence type="ECO:0000313" key="6">
    <source>
        <dbReference type="Proteomes" id="UP000184330"/>
    </source>
</evidence>
<feature type="domain" description="WSC" evidence="4">
    <location>
        <begin position="169"/>
        <end position="263"/>
    </location>
</feature>
<dbReference type="AlphaFoldDB" id="A0A1L7WLT3"/>
<dbReference type="PROSITE" id="PS51212">
    <property type="entry name" value="WSC"/>
    <property type="match status" value="4"/>
</dbReference>
<keyword evidence="1 3" id="KW-0732">Signal</keyword>
<evidence type="ECO:0000256" key="3">
    <source>
        <dbReference type="SAM" id="SignalP"/>
    </source>
</evidence>
<proteinExistence type="predicted"/>
<sequence length="1034" mass="108866">MVPTLVQSVWALALYSLLPQAEAGKARDVRAVVQPRATGWAYVGCYVDQVGARTLTVNPGTTGGTAALTVELCTSTCQGLGYVFAGMEYAGECYCGNSFANGGGPASDGEVGCNMACNGNATEICGGSYRLSVWDYNDAIATVSSSATTASSTASSTSSSASATSTLGGWTSLGCYNDTVGVRTLSTEIYSIPGASMTVELCLAACAAASFTYAGLEYAGECYCDTKIENYGAPASDGCDMACNGNAAETCGGANRLNMYLLAGSGTGTTTSSTSGTGSVTSTSSTSTTSAPVITSLPTGWTYKGCWIDQAYGRILSTQSPDSATLTVESCVAACVALGYSIAGMEYYTQCYCGNSMINQAALATADTDCNTACGGNSAEMCGGGDRMSIYSNETTLDITPVPQTQLTGLPGSWNYSGCLLDNAVTRTFPYQLEFLNNNTATNCLSQCQLFGYGAGGMEYGEQCFCGDVQNVIDSGATLQAEGDCNMVCSGNDSYICGGPSRISYYTWTGAPLASWDFRTGISAGEYQFLIGGPIIPLIAQPGVNGKITFLEKFGTEPANNSTGAYELDLKLLNNYTAAWRPMHVKSDVFCAASLTLPDKAGRMLDIGGWANDATYGVRLYWPDGTPGTWGVNDWEENVLEVHLQAGRWYPSAMIMANGSILVMGGEEGSNGAPIPSLEVLPLPPGSGTLYCDYLDRTDPYNLYPYLAVLPTGGIFVAYYNEARILDEVSLQTQKVLPNIPGAVNDFLGGRTYPFEGTAVLLPQYAPYTEALTIMICGGSIPGPEIALDNCVSLQPEVSGANWTIERMPSKRVISSICALPDGTYMIMNGGQQGRAGFGLATQPNYNAVLYDPSKPLNSRMSVMANTTIMRLYHSEAVLLQDGRILVSGSDPEDVRFPQEYRVEVFLPPYLLSGATPPSYNITSKDIAYGGTTTLTITLPTGNFANMKISLMASVASTHGNSMGQRTIFPAFSCSGNVCTVTAPPNAHVCPPGWHMLFVLDDGVPSYAEWVRIGGDPAGLGNWPDYPDFTLPGV</sequence>
<gene>
    <name evidence="5" type="ORF">PAC_03600</name>
</gene>
<dbReference type="SUPFAM" id="SSF81296">
    <property type="entry name" value="E set domains"/>
    <property type="match status" value="1"/>
</dbReference>
<dbReference type="Gene3D" id="2.130.10.80">
    <property type="entry name" value="Galactose oxidase/kelch, beta-propeller"/>
    <property type="match status" value="1"/>
</dbReference>
<evidence type="ECO:0000259" key="4">
    <source>
        <dbReference type="PROSITE" id="PS51212"/>
    </source>
</evidence>
<evidence type="ECO:0000256" key="1">
    <source>
        <dbReference type="ARBA" id="ARBA00022729"/>
    </source>
</evidence>
<dbReference type="Gene3D" id="2.60.40.10">
    <property type="entry name" value="Immunoglobulins"/>
    <property type="match status" value="1"/>
</dbReference>
<dbReference type="SUPFAM" id="SSF50965">
    <property type="entry name" value="Galactose oxidase, central domain"/>
    <property type="match status" value="1"/>
</dbReference>
<dbReference type="InterPro" id="IPR002889">
    <property type="entry name" value="WSC_carb-bd"/>
</dbReference>
<feature type="domain" description="WSC" evidence="4">
    <location>
        <begin position="413"/>
        <end position="509"/>
    </location>
</feature>
<feature type="domain" description="WSC" evidence="4">
    <location>
        <begin position="300"/>
        <end position="394"/>
    </location>
</feature>
<dbReference type="SMART" id="SM00321">
    <property type="entry name" value="WSC"/>
    <property type="match status" value="4"/>
</dbReference>
<dbReference type="OrthoDB" id="2019572at2759"/>
<evidence type="ECO:0000313" key="5">
    <source>
        <dbReference type="EMBL" id="CZR53720.1"/>
    </source>
</evidence>
<dbReference type="STRING" id="576137.A0A1L7WLT3"/>
<accession>A0A1L7WLT3</accession>
<protein>
    <submittedName>
        <fullName evidence="5">Related to glyoxal oxidase</fullName>
    </submittedName>
</protein>
<dbReference type="Pfam" id="PF07250">
    <property type="entry name" value="Glyoxal_oxid_N"/>
    <property type="match status" value="1"/>
</dbReference>
<feature type="region of interest" description="Disordered" evidence="2">
    <location>
        <begin position="268"/>
        <end position="288"/>
    </location>
</feature>
<organism evidence="5 6">
    <name type="scientific">Phialocephala subalpina</name>
    <dbReference type="NCBI Taxonomy" id="576137"/>
    <lineage>
        <taxon>Eukaryota</taxon>
        <taxon>Fungi</taxon>
        <taxon>Dikarya</taxon>
        <taxon>Ascomycota</taxon>
        <taxon>Pezizomycotina</taxon>
        <taxon>Leotiomycetes</taxon>
        <taxon>Helotiales</taxon>
        <taxon>Mollisiaceae</taxon>
        <taxon>Phialocephala</taxon>
        <taxon>Phialocephala fortinii species complex</taxon>
    </lineage>
</organism>
<dbReference type="InterPro" id="IPR009880">
    <property type="entry name" value="Glyoxal_oxidase_N"/>
</dbReference>
<keyword evidence="6" id="KW-1185">Reference proteome</keyword>
<dbReference type="CDD" id="cd02851">
    <property type="entry name" value="E_set_GO_C"/>
    <property type="match status" value="1"/>
</dbReference>
<dbReference type="PANTHER" id="PTHR32208:SF105">
    <property type="entry name" value="COPPER RADICAL OXIDASE"/>
    <property type="match status" value="1"/>
</dbReference>
<dbReference type="InterPro" id="IPR011043">
    <property type="entry name" value="Gal_Oxase/kelch_b-propeller"/>
</dbReference>
<dbReference type="Proteomes" id="UP000184330">
    <property type="component" value="Unassembled WGS sequence"/>
</dbReference>
<dbReference type="InterPro" id="IPR013783">
    <property type="entry name" value="Ig-like_fold"/>
</dbReference>
<dbReference type="Pfam" id="PF09118">
    <property type="entry name" value="GO-like_E_set"/>
    <property type="match status" value="1"/>
</dbReference>
<reference evidence="5 6" key="1">
    <citation type="submission" date="2016-03" db="EMBL/GenBank/DDBJ databases">
        <authorList>
            <person name="Ploux O."/>
        </authorList>
    </citation>
    <scope>NUCLEOTIDE SEQUENCE [LARGE SCALE GENOMIC DNA]</scope>
    <source>
        <strain evidence="5 6">UAMH 11012</strain>
    </source>
</reference>
<dbReference type="PANTHER" id="PTHR32208">
    <property type="entry name" value="SECRETED PROTEIN-RELATED"/>
    <property type="match status" value="1"/>
</dbReference>
<feature type="chain" id="PRO_5012092159" evidence="3">
    <location>
        <begin position="24"/>
        <end position="1034"/>
    </location>
</feature>